<feature type="compositionally biased region" description="Polar residues" evidence="2">
    <location>
        <begin position="505"/>
        <end position="515"/>
    </location>
</feature>
<feature type="region of interest" description="Disordered" evidence="2">
    <location>
        <begin position="430"/>
        <end position="515"/>
    </location>
</feature>
<dbReference type="EMBL" id="JBAMIC010000004">
    <property type="protein sequence ID" value="KAK7107143.1"/>
    <property type="molecule type" value="Genomic_DNA"/>
</dbReference>
<sequence>MDSKLLAGAYSKRYKYIERDQIETIKAYSNPYQNDALARARRLSQETNKRRKVAAQKRKQEQTREEKRRQEILNKRHEEQKQATEKYQRCQAPTRPHYSSSHHGHSPQQSHMDLEEALQLVRGTSAPSHNSADRVSREAIQRLYNHTSQEHQDRSNVRTSRASSAGSLRHQNQKRPVSGRPLEASIRAELMERSMRNMASSRSRFEQQLEQHQQLMIEQQQKSLHAFNQAIRREIDDDAKVQGVEDREEDEIPERSESLSSLDSLEDEENQLSLGNSLQDHQALKDFHRAAEQHRDQRHNQGTQQQGDGSKAEQIRKTDTEPAHQSARSGRGDVGPGVMMNSTGNSHVVGPIPQGYYSPVSGVPPFSSPVIQGNLSYYQDSLEGSHSPERRVGMALRLPQQPAAAPQPMKQPAPALQYNSQLLAHRKFDTHPDQSSNATGSKHYAGGGDIGENSRQTSDVKSDPPAAEQPTSALTQNERPVERPKAHVYAWTSPPPVEEQDPGWPTQQGQLNKQATSDYSAEMVADRVMATNLHPQTSRNISTAATTTWIYQTVNTAQNRGPDYSQAGSVHPAQNRGPDYSQAGSVHPAQNRGPDYSQAGSVHPAQNRGPDYSQAGSVHPAQNRGPDYSQAGSVHPAQNRGPDYSQAGSVHPAQGNQTNNGAHPAHTEIPRGQGQKPGGMMTSTGTYPATTCLKFVASMPPSFQGCQQTADYRQQVADNQNTIHSHSVTEQNAKQQPQQGKEGSVSQGTLGLVNGRLTIIENGQTQKTHVEPTVRVVECESVRQKEVRGILKKLNRDSKPAESNPGQSKFNVQDSVEIAKKHMHHYAEAKKKRMKKAVRFADLHYEDDVEEDTDSSDSLMGSIPATKAGATATTTKNGSAEQGMKSTPQRPRPASARVTSTAPKSANSRPKGARVASAGPARHPTIAARPKAAAHIIMSGEAGTAQGNHGNDSTGTAGITVHKSQLEKKVHLINNNFMSRVPVYSPASSPAGATTTPASTATVYTMSGTRNGTTTAHSTNCNTNANGLNRTAPQAREQGRGMSGKSAAPALHTTTILPSHSHFSNANNPYKAVYSENGLRIDRTPTDDEINNLWKHMRTMLDVSDGKGGTSQSSSNNSNNTDTAARTQVHVSHQYIDGAALGIPNGMSRVGPSLTGTKTSPPTSNGSTQPKMGAQGKNGYLQRYSLLQQRRNQTSGMGATARTNGVVEQTVQPMNGTDPRYPGVNVSYAPREEMTESMAGFLAAEQAIHAQGGEVRESKVVAAMESAQKQQEMYNSIRQKVARGGPSALSMEEHRLLESLDKLNNRLNVVENGATGGQSATNYGNSTTGHQIYVHGSGFRGHQVIPSQAQRRTSGGLRPMGRPISSRLLTRPHH</sequence>
<gene>
    <name evidence="3" type="ORF">V1264_015109</name>
</gene>
<organism evidence="3 4">
    <name type="scientific">Littorina saxatilis</name>
    <dbReference type="NCBI Taxonomy" id="31220"/>
    <lineage>
        <taxon>Eukaryota</taxon>
        <taxon>Metazoa</taxon>
        <taxon>Spiralia</taxon>
        <taxon>Lophotrochozoa</taxon>
        <taxon>Mollusca</taxon>
        <taxon>Gastropoda</taxon>
        <taxon>Caenogastropoda</taxon>
        <taxon>Littorinimorpha</taxon>
        <taxon>Littorinoidea</taxon>
        <taxon>Littorinidae</taxon>
        <taxon>Littorina</taxon>
    </lineage>
</organism>
<dbReference type="InterPro" id="IPR028257">
    <property type="entry name" value="CEP126"/>
</dbReference>
<feature type="compositionally biased region" description="Basic and acidic residues" evidence="2">
    <location>
        <begin position="791"/>
        <end position="800"/>
    </location>
</feature>
<feature type="region of interest" description="Disordered" evidence="2">
    <location>
        <begin position="726"/>
        <end position="748"/>
    </location>
</feature>
<comment type="caution">
    <text evidence="3">The sequence shown here is derived from an EMBL/GenBank/DDBJ whole genome shotgun (WGS) entry which is preliminary data.</text>
</comment>
<feature type="region of interest" description="Disordered" evidence="2">
    <location>
        <begin position="1348"/>
        <end position="1374"/>
    </location>
</feature>
<feature type="compositionally biased region" description="Polar residues" evidence="2">
    <location>
        <begin position="469"/>
        <end position="478"/>
    </location>
</feature>
<evidence type="ECO:0000313" key="3">
    <source>
        <dbReference type="EMBL" id="KAK7107143.1"/>
    </source>
</evidence>
<feature type="region of interest" description="Disordered" evidence="2">
    <location>
        <begin position="791"/>
        <end position="811"/>
    </location>
</feature>
<feature type="region of interest" description="Disordered" evidence="2">
    <location>
        <begin position="1005"/>
        <end position="1047"/>
    </location>
</feature>
<evidence type="ECO:0000256" key="1">
    <source>
        <dbReference type="SAM" id="Coils"/>
    </source>
</evidence>
<evidence type="ECO:0000256" key="2">
    <source>
        <dbReference type="SAM" id="MobiDB-lite"/>
    </source>
</evidence>
<feature type="coiled-coil region" evidence="1">
    <location>
        <begin position="195"/>
        <end position="222"/>
    </location>
</feature>
<feature type="compositionally biased region" description="Polar residues" evidence="2">
    <location>
        <begin position="1154"/>
        <end position="1170"/>
    </location>
</feature>
<feature type="compositionally biased region" description="Polar residues" evidence="2">
    <location>
        <begin position="157"/>
        <end position="170"/>
    </location>
</feature>
<feature type="compositionally biased region" description="Polar residues" evidence="2">
    <location>
        <begin position="897"/>
        <end position="908"/>
    </location>
</feature>
<dbReference type="GO" id="GO:0097546">
    <property type="term" value="C:ciliary base"/>
    <property type="evidence" value="ECO:0007669"/>
    <property type="project" value="InterPro"/>
</dbReference>
<evidence type="ECO:0000313" key="4">
    <source>
        <dbReference type="Proteomes" id="UP001374579"/>
    </source>
</evidence>
<feature type="compositionally biased region" description="Low complexity" evidence="2">
    <location>
        <begin position="865"/>
        <end position="880"/>
    </location>
</feature>
<feature type="compositionally biased region" description="Basic and acidic residues" evidence="2">
    <location>
        <begin position="290"/>
        <end position="299"/>
    </location>
</feature>
<feature type="region of interest" description="Disordered" evidence="2">
    <location>
        <begin position="847"/>
        <end position="922"/>
    </location>
</feature>
<feature type="compositionally biased region" description="Polar residues" evidence="2">
    <location>
        <begin position="1005"/>
        <end position="1032"/>
    </location>
</feature>
<dbReference type="GO" id="GO:0007052">
    <property type="term" value="P:mitotic spindle organization"/>
    <property type="evidence" value="ECO:0007669"/>
    <property type="project" value="InterPro"/>
</dbReference>
<accession>A0AAN9BL03</accession>
<proteinExistence type="predicted"/>
<dbReference type="Proteomes" id="UP001374579">
    <property type="component" value="Unassembled WGS sequence"/>
</dbReference>
<dbReference type="GO" id="GO:0005813">
    <property type="term" value="C:centrosome"/>
    <property type="evidence" value="ECO:0007669"/>
    <property type="project" value="InterPro"/>
</dbReference>
<dbReference type="GO" id="GO:1905515">
    <property type="term" value="P:non-motile cilium assembly"/>
    <property type="evidence" value="ECO:0007669"/>
    <property type="project" value="InterPro"/>
</dbReference>
<feature type="region of interest" description="Disordered" evidence="2">
    <location>
        <begin position="560"/>
        <end position="683"/>
    </location>
</feature>
<name>A0AAN9BL03_9CAEN</name>
<feature type="compositionally biased region" description="Basic and acidic residues" evidence="2">
    <location>
        <begin position="310"/>
        <end position="322"/>
    </location>
</feature>
<feature type="region of interest" description="Disordered" evidence="2">
    <location>
        <begin position="146"/>
        <end position="183"/>
    </location>
</feature>
<keyword evidence="1" id="KW-0175">Coiled coil</keyword>
<feature type="region of interest" description="Disordered" evidence="2">
    <location>
        <begin position="1103"/>
        <end position="1122"/>
    </location>
</feature>
<feature type="compositionally biased region" description="Basic and acidic residues" evidence="2">
    <location>
        <begin position="58"/>
        <end position="88"/>
    </location>
</feature>
<feature type="region of interest" description="Disordered" evidence="2">
    <location>
        <begin position="1142"/>
        <end position="1175"/>
    </location>
</feature>
<feature type="region of interest" description="Disordered" evidence="2">
    <location>
        <begin position="41"/>
        <end position="112"/>
    </location>
</feature>
<feature type="region of interest" description="Disordered" evidence="2">
    <location>
        <begin position="237"/>
        <end position="270"/>
    </location>
</feature>
<keyword evidence="4" id="KW-1185">Reference proteome</keyword>
<reference evidence="3 4" key="1">
    <citation type="submission" date="2024-02" db="EMBL/GenBank/DDBJ databases">
        <title>Chromosome-scale genome assembly of the rough periwinkle Littorina saxatilis.</title>
        <authorList>
            <person name="De Jode A."/>
            <person name="Faria R."/>
            <person name="Formenti G."/>
            <person name="Sims Y."/>
            <person name="Smith T.P."/>
            <person name="Tracey A."/>
            <person name="Wood J.M.D."/>
            <person name="Zagrodzka Z.B."/>
            <person name="Johannesson K."/>
            <person name="Butlin R.K."/>
            <person name="Leder E.H."/>
        </authorList>
    </citation>
    <scope>NUCLEOTIDE SEQUENCE [LARGE SCALE GENOMIC DNA]</scope>
    <source>
        <strain evidence="3">Snail1</strain>
        <tissue evidence="3">Muscle</tissue>
    </source>
</reference>
<feature type="region of interest" description="Disordered" evidence="2">
    <location>
        <begin position="290"/>
        <end position="346"/>
    </location>
</feature>
<dbReference type="GO" id="GO:0031122">
    <property type="term" value="P:cytoplasmic microtubule organization"/>
    <property type="evidence" value="ECO:0007669"/>
    <property type="project" value="InterPro"/>
</dbReference>
<dbReference type="PANTHER" id="PTHR31191:SF4">
    <property type="entry name" value="CENTROSOMAL PROTEIN OF 126 KDA"/>
    <property type="match status" value="1"/>
</dbReference>
<protein>
    <submittedName>
        <fullName evidence="3">Uncharacterized protein</fullName>
    </submittedName>
</protein>
<dbReference type="PANTHER" id="PTHR31191">
    <property type="entry name" value="CENTROSOMAL PROTEIN CEP126"/>
    <property type="match status" value="1"/>
</dbReference>